<dbReference type="SMART" id="SM00460">
    <property type="entry name" value="TGc"/>
    <property type="match status" value="1"/>
</dbReference>
<dbReference type="InterPro" id="IPR021878">
    <property type="entry name" value="TgpA_N"/>
</dbReference>
<dbReference type="PANTHER" id="PTHR42736:SF1">
    <property type="entry name" value="PROTEIN-GLUTAMINE GAMMA-GLUTAMYLTRANSFERASE"/>
    <property type="match status" value="1"/>
</dbReference>
<dbReference type="Proteomes" id="UP000199220">
    <property type="component" value="Unassembled WGS sequence"/>
</dbReference>
<dbReference type="OrthoDB" id="3651060at2"/>
<keyword evidence="5" id="KW-1185">Reference proteome</keyword>
<feature type="transmembrane region" description="Helical" evidence="2">
    <location>
        <begin position="77"/>
        <end position="97"/>
    </location>
</feature>
<dbReference type="SUPFAM" id="SSF54001">
    <property type="entry name" value="Cysteine proteinases"/>
    <property type="match status" value="1"/>
</dbReference>
<sequence length="770" mass="82386">MKETRRGRRQQEAAQKAARVAGARTANAEGGAGAAHVLRRFRSWWTIARGVNTLVPMVLLMVALLPLDAVYLDRGLYVTILGGLILGAAIAVTGAVFRLGIITMTSVAVVVFFLCGALAAPGSALLGVLPTPTTWQLMGIGVVTVWKQVLTVTPPLGAIGAVLLLPYLLSFLGSLLAVTISLRARHYSLMLVIPPLVLVAAILFGTHLSVLAGVIGVLGAVVALVWVAWRAGRLELHRVLAIAIVLAVAAVGGTAASMLAPPENTRVVLRDYVEPPPDPRDLPSPLAGFRTYADRLSDEELFTVTGVPGEETLLRVAALDSYDGTVWNVTGASTPGTGVFRRIGERIEVEVPPGAYTLDVSVDAYSDVWVLNGGGSADVTFTGGDVADLTETFYYNTVTDTGLVTARLDRGDQFQVVADPAAQAEPTNVTELLVSEIDLPEPRGVPDTVGSLAGQWADGADSPYAAIEAVAASLRNGGFFSHGLEGETTSRPGHGSARLAQMLDGEEMVGDEEQYAAVMALMVRSLGYPARVVMGFETTDAGTVTLTGDDMIAWVEVPFEGVGWVPFFPTPPEDQIPQEETPEKTDQPQPQVLQPPPPPREPPEVPPQDRDDADVDAFGREKAVTPNPVMIGLVAASVPLVLVGVPVLLIAMLKAFRRSRRRTRGTPHERLAKGWDEVQDQMLDLGVAVPRGQTRRESATGLAEQFPNAGVLVLAERADEAVFAPVNPGDEHVGSYWDEVRRSLRRVRDAVGWKARLRALVSWRSLRRRH</sequence>
<evidence type="ECO:0000313" key="5">
    <source>
        <dbReference type="Proteomes" id="UP000199220"/>
    </source>
</evidence>
<dbReference type="Pfam" id="PF01841">
    <property type="entry name" value="Transglut_core"/>
    <property type="match status" value="1"/>
</dbReference>
<feature type="transmembrane region" description="Helical" evidence="2">
    <location>
        <begin position="156"/>
        <end position="180"/>
    </location>
</feature>
<reference evidence="5" key="1">
    <citation type="submission" date="2016-10" db="EMBL/GenBank/DDBJ databases">
        <authorList>
            <person name="Varghese N."/>
            <person name="Submissions S."/>
        </authorList>
    </citation>
    <scope>NUCLEOTIDE SEQUENCE [LARGE SCALE GENOMIC DNA]</scope>
    <source>
        <strain evidence="5">DSM 21368</strain>
    </source>
</reference>
<dbReference type="Pfam" id="PF11992">
    <property type="entry name" value="TgpA_N"/>
    <property type="match status" value="1"/>
</dbReference>
<dbReference type="InterPro" id="IPR038765">
    <property type="entry name" value="Papain-like_cys_pep_sf"/>
</dbReference>
<keyword evidence="2" id="KW-0812">Transmembrane</keyword>
<accession>A0A1H5F615</accession>
<evidence type="ECO:0000256" key="1">
    <source>
        <dbReference type="SAM" id="MobiDB-lite"/>
    </source>
</evidence>
<feature type="transmembrane region" description="Helical" evidence="2">
    <location>
        <begin position="629"/>
        <end position="653"/>
    </location>
</feature>
<dbReference type="RefSeq" id="WP_089772145.1">
    <property type="nucleotide sequence ID" value="NZ_FNTX01000001.1"/>
</dbReference>
<evidence type="ECO:0000313" key="4">
    <source>
        <dbReference type="EMBL" id="SED98855.1"/>
    </source>
</evidence>
<feature type="region of interest" description="Disordered" evidence="1">
    <location>
        <begin position="568"/>
        <end position="613"/>
    </location>
</feature>
<keyword evidence="2" id="KW-1133">Transmembrane helix</keyword>
<dbReference type="AlphaFoldDB" id="A0A1H5F615"/>
<feature type="transmembrane region" description="Helical" evidence="2">
    <location>
        <begin position="46"/>
        <end position="65"/>
    </location>
</feature>
<feature type="transmembrane region" description="Helical" evidence="2">
    <location>
        <begin position="187"/>
        <end position="204"/>
    </location>
</feature>
<evidence type="ECO:0000256" key="2">
    <source>
        <dbReference type="SAM" id="Phobius"/>
    </source>
</evidence>
<feature type="transmembrane region" description="Helical" evidence="2">
    <location>
        <begin position="210"/>
        <end position="227"/>
    </location>
</feature>
<feature type="transmembrane region" description="Helical" evidence="2">
    <location>
        <begin position="239"/>
        <end position="260"/>
    </location>
</feature>
<dbReference type="EMBL" id="FNTX01000001">
    <property type="protein sequence ID" value="SED98855.1"/>
    <property type="molecule type" value="Genomic_DNA"/>
</dbReference>
<feature type="transmembrane region" description="Helical" evidence="2">
    <location>
        <begin position="109"/>
        <end position="129"/>
    </location>
</feature>
<proteinExistence type="predicted"/>
<dbReference type="InterPro" id="IPR052901">
    <property type="entry name" value="Bact_TGase-like"/>
</dbReference>
<organism evidence="4 5">
    <name type="scientific">Ruania alba</name>
    <dbReference type="NCBI Taxonomy" id="648782"/>
    <lineage>
        <taxon>Bacteria</taxon>
        <taxon>Bacillati</taxon>
        <taxon>Actinomycetota</taxon>
        <taxon>Actinomycetes</taxon>
        <taxon>Micrococcales</taxon>
        <taxon>Ruaniaceae</taxon>
        <taxon>Ruania</taxon>
    </lineage>
</organism>
<protein>
    <submittedName>
        <fullName evidence="4">Transglutaminase-like superfamily protein</fullName>
    </submittedName>
</protein>
<feature type="domain" description="Transglutaminase-like" evidence="3">
    <location>
        <begin position="504"/>
        <end position="571"/>
    </location>
</feature>
<dbReference type="Gene3D" id="3.10.620.30">
    <property type="match status" value="1"/>
</dbReference>
<dbReference type="STRING" id="648782.SAMN04488554_1241"/>
<dbReference type="InterPro" id="IPR002931">
    <property type="entry name" value="Transglutaminase-like"/>
</dbReference>
<evidence type="ECO:0000259" key="3">
    <source>
        <dbReference type="SMART" id="SM00460"/>
    </source>
</evidence>
<gene>
    <name evidence="4" type="ORF">SAMN04488554_1241</name>
</gene>
<feature type="compositionally biased region" description="Basic and acidic residues" evidence="1">
    <location>
        <begin position="601"/>
        <end position="610"/>
    </location>
</feature>
<name>A0A1H5F615_9MICO</name>
<keyword evidence="2" id="KW-0472">Membrane</keyword>
<dbReference type="PANTHER" id="PTHR42736">
    <property type="entry name" value="PROTEIN-GLUTAMINE GAMMA-GLUTAMYLTRANSFERASE"/>
    <property type="match status" value="1"/>
</dbReference>